<evidence type="ECO:0000259" key="12">
    <source>
        <dbReference type="PROSITE" id="PS51194"/>
    </source>
</evidence>
<dbReference type="PANTHER" id="PTHR45766">
    <property type="entry name" value="DNA ANNEALING HELICASE AND ENDONUCLEASE ZRANB3 FAMILY MEMBER"/>
    <property type="match status" value="1"/>
</dbReference>
<feature type="short sequence motif" description="DEAH box" evidence="9">
    <location>
        <begin position="288"/>
        <end position="291"/>
    </location>
</feature>
<protein>
    <recommendedName>
        <fullName evidence="9">RNA polymerase-associated protein RapA</fullName>
        <ecNumber evidence="9">3.6.4.-</ecNumber>
    </recommendedName>
    <alternativeName>
        <fullName evidence="9">ATP-dependent helicase HepA</fullName>
    </alternativeName>
</protein>
<dbReference type="GO" id="GO:0004386">
    <property type="term" value="F:helicase activity"/>
    <property type="evidence" value="ECO:0007669"/>
    <property type="project" value="UniProtKB-UniRule"/>
</dbReference>
<dbReference type="Pfam" id="PF00271">
    <property type="entry name" value="Helicase_C"/>
    <property type="match status" value="1"/>
</dbReference>
<feature type="coiled-coil region" evidence="10">
    <location>
        <begin position="668"/>
        <end position="695"/>
    </location>
</feature>
<dbReference type="SMART" id="SM00487">
    <property type="entry name" value="DEXDc"/>
    <property type="match status" value="1"/>
</dbReference>
<dbReference type="OrthoDB" id="9814088at2"/>
<feature type="domain" description="Helicase C-terminal" evidence="12">
    <location>
        <begin position="473"/>
        <end position="626"/>
    </location>
</feature>
<dbReference type="InterPro" id="IPR049730">
    <property type="entry name" value="SNF2/RAD54-like_C"/>
</dbReference>
<dbReference type="STRING" id="488533.SAMN04487960_10178"/>
<evidence type="ECO:0000256" key="5">
    <source>
        <dbReference type="ARBA" id="ARBA00023015"/>
    </source>
</evidence>
<dbReference type="InterPro" id="IPR014001">
    <property type="entry name" value="Helicase_ATP-bd"/>
</dbReference>
<evidence type="ECO:0000256" key="4">
    <source>
        <dbReference type="ARBA" id="ARBA00022840"/>
    </source>
</evidence>
<dbReference type="PROSITE" id="PS51194">
    <property type="entry name" value="HELICASE_CTER"/>
    <property type="match status" value="1"/>
</dbReference>
<keyword evidence="3 9" id="KW-0347">Helicase</keyword>
<dbReference type="InterPro" id="IPR040766">
    <property type="entry name" value="Tudor_2_RapA"/>
</dbReference>
<dbReference type="InterPro" id="IPR038718">
    <property type="entry name" value="SNF2-like_sf"/>
</dbReference>
<evidence type="ECO:0000256" key="8">
    <source>
        <dbReference type="ARBA" id="ARBA00023163"/>
    </source>
</evidence>
<dbReference type="Gene3D" id="2.30.30.930">
    <property type="match status" value="1"/>
</dbReference>
<dbReference type="InterPro" id="IPR023949">
    <property type="entry name" value="Helicase_RapA"/>
</dbReference>
<dbReference type="InterPro" id="IPR001650">
    <property type="entry name" value="Helicase_C-like"/>
</dbReference>
<dbReference type="SUPFAM" id="SSF52540">
    <property type="entry name" value="P-loop containing nucleoside triphosphate hydrolases"/>
    <property type="match status" value="2"/>
</dbReference>
<dbReference type="RefSeq" id="WP_091810970.1">
    <property type="nucleotide sequence ID" value="NZ_FNNE01000001.1"/>
</dbReference>
<keyword evidence="2 9" id="KW-0378">Hydrolase</keyword>
<keyword evidence="8 9" id="KW-0804">Transcription</keyword>
<dbReference type="CDD" id="cd18793">
    <property type="entry name" value="SF2_C_SNF"/>
    <property type="match status" value="1"/>
</dbReference>
<keyword evidence="4 9" id="KW-0067">ATP-binding</keyword>
<dbReference type="Pfam" id="PF18339">
    <property type="entry name" value="Tudor_1_RapA"/>
    <property type="match status" value="1"/>
</dbReference>
<keyword evidence="6 9" id="KW-0238">DNA-binding</keyword>
<proteinExistence type="inferred from homology"/>
<accession>A0A1H2Q1D5</accession>
<evidence type="ECO:0000256" key="1">
    <source>
        <dbReference type="ARBA" id="ARBA00022741"/>
    </source>
</evidence>
<feature type="binding site" evidence="9">
    <location>
        <begin position="178"/>
        <end position="185"/>
    </location>
    <ligand>
        <name>ATP</name>
        <dbReference type="ChEBI" id="CHEBI:30616"/>
    </ligand>
</feature>
<dbReference type="InterPro" id="IPR022737">
    <property type="entry name" value="RapA_C"/>
</dbReference>
<dbReference type="Pfam" id="PF18337">
    <property type="entry name" value="Tudor_RapA"/>
    <property type="match status" value="1"/>
</dbReference>
<dbReference type="Gene3D" id="3.40.50.10810">
    <property type="entry name" value="Tandem AAA-ATPase domain"/>
    <property type="match status" value="1"/>
</dbReference>
<dbReference type="NCBIfam" id="NF003426">
    <property type="entry name" value="PRK04914.1"/>
    <property type="match status" value="1"/>
</dbReference>
<keyword evidence="7 9" id="KW-0010">Activator</keyword>
<evidence type="ECO:0000313" key="13">
    <source>
        <dbReference type="EMBL" id="SDW00933.1"/>
    </source>
</evidence>
<feature type="domain" description="Helicase ATP-binding" evidence="11">
    <location>
        <begin position="165"/>
        <end position="342"/>
    </location>
</feature>
<evidence type="ECO:0000256" key="3">
    <source>
        <dbReference type="ARBA" id="ARBA00022806"/>
    </source>
</evidence>
<sequence>MDTSDFVIGQRWVSHSDTGLGLGIVTEVSGRRVTLGFPAADEERTYAIDSAPLARVVFQIGEEIETFEGDRLTVRAVEDLGGVLLYHADDGRDDLKQISEVRLSSVVSFSAPQQRLFAGQFDRNGAFRLRVAAMQHLDRLRASPAQGLIGARTQHLPHQIHIAHEVASRYAPRVLLADEVGLGKTIEAGLVIHYQLQTERARRVLIVVPDSLVHQWLVEMLRRFNLRFSIVDQSHYNDDYESGGDEPEPQENPFEAQQLVLCSLDFLTRNRHAQQDMLAASWDLAVVDEAHHLAWSPESASPEYQVVERLADISRGLLLLTATPEQVGVASHFARLRLLDPARFHSLEAFQDQEQDYERVNQVVRRLLANPQTPDAADQDVLKAWLGDDLANLMKAEQPVTAIVDALLDRHGTGRVLFRNTRAAIQGFPQRQPEPVPLPCPDIYPEASGLAGLAPEQGVADELWLAEDPRVAWLEKTLTGLKREKVVVICAHAETAMALEYHLQLRAGIRSAAFHEHLSLIERDRAAAYFAENEQGAQALICSEIGSEGRNFQFAHHLVLFDLPANPDLLEQRIGRLDRIGQTETIHIHLPYLQGTAQEIQYRWFQDGLNAFAESCSVGVAVQETLMEAWQAAIIGSNGADLQALVDATRAEADRLRTLLHNGRDALIELNSCRREQAEALIAQIEQEESSAQVRDFMMEACDILGVDVEDHSEHADILRPSEQRHTGHIADLPEDGLTVTWDRRQALEREDMAFMSWEHPLVTGVLESVTSTDLGKAALASLSVKGLPPGTLLLEGLFKVHCPSPDALQLSRYLPLSPLRLLVDVRGRDLSAALPHDRLNDLCSNIRRRTAQAVVPKIRAEVETMVDHIERLAGKQLEPLREAALVRVRTFLQPEIQRLQALRQSNPAIRDEEIDFFRDQLAMSEEALARASLELEGIRVIVTS</sequence>
<dbReference type="GO" id="GO:0005524">
    <property type="term" value="F:ATP binding"/>
    <property type="evidence" value="ECO:0007669"/>
    <property type="project" value="UniProtKB-UniRule"/>
</dbReference>
<evidence type="ECO:0000256" key="6">
    <source>
        <dbReference type="ARBA" id="ARBA00023125"/>
    </source>
</evidence>
<keyword evidence="14" id="KW-1185">Reference proteome</keyword>
<dbReference type="Gene3D" id="2.30.30.140">
    <property type="match status" value="1"/>
</dbReference>
<evidence type="ECO:0000259" key="11">
    <source>
        <dbReference type="PROSITE" id="PS51192"/>
    </source>
</evidence>
<dbReference type="GO" id="GO:0016817">
    <property type="term" value="F:hydrolase activity, acting on acid anhydrides"/>
    <property type="evidence" value="ECO:0007669"/>
    <property type="project" value="InterPro"/>
</dbReference>
<comment type="similarity">
    <text evidence="9">Belongs to the SNF2/RAD54 helicase family. RapA subfamily.</text>
</comment>
<keyword evidence="5 9" id="KW-0805">Transcription regulation</keyword>
<dbReference type="GO" id="GO:0003677">
    <property type="term" value="F:DNA binding"/>
    <property type="evidence" value="ECO:0007669"/>
    <property type="project" value="UniProtKB-KW"/>
</dbReference>
<evidence type="ECO:0000256" key="10">
    <source>
        <dbReference type="SAM" id="Coils"/>
    </source>
</evidence>
<dbReference type="Pfam" id="PF00176">
    <property type="entry name" value="SNF2-rel_dom"/>
    <property type="match status" value="1"/>
</dbReference>
<dbReference type="GO" id="GO:0006355">
    <property type="term" value="P:regulation of DNA-templated transcription"/>
    <property type="evidence" value="ECO:0007669"/>
    <property type="project" value="UniProtKB-UniRule"/>
</dbReference>
<dbReference type="InterPro" id="IPR040765">
    <property type="entry name" value="Tudor_1_RapA"/>
</dbReference>
<evidence type="ECO:0000256" key="2">
    <source>
        <dbReference type="ARBA" id="ARBA00022801"/>
    </source>
</evidence>
<dbReference type="AlphaFoldDB" id="A0A1H2Q1D5"/>
<dbReference type="Gene3D" id="3.40.50.300">
    <property type="entry name" value="P-loop containing nucleotide triphosphate hydrolases"/>
    <property type="match status" value="1"/>
</dbReference>
<dbReference type="CDD" id="cd18011">
    <property type="entry name" value="DEXDc_RapA"/>
    <property type="match status" value="1"/>
</dbReference>
<dbReference type="HAMAP" id="MF_01821">
    <property type="entry name" value="Helicase_RapA"/>
    <property type="match status" value="1"/>
</dbReference>
<gene>
    <name evidence="9" type="primary">rapA</name>
    <name evidence="13" type="ORF">SAMN04487960_10178</name>
</gene>
<evidence type="ECO:0000256" key="7">
    <source>
        <dbReference type="ARBA" id="ARBA00023159"/>
    </source>
</evidence>
<dbReference type="Pfam" id="PF12137">
    <property type="entry name" value="RapA_C"/>
    <property type="match status" value="1"/>
</dbReference>
<evidence type="ECO:0000313" key="14">
    <source>
        <dbReference type="Proteomes" id="UP000199675"/>
    </source>
</evidence>
<name>A0A1H2Q1D5_9GAMM</name>
<dbReference type="EMBL" id="FNNE01000001">
    <property type="protein sequence ID" value="SDW00933.1"/>
    <property type="molecule type" value="Genomic_DNA"/>
</dbReference>
<comment type="subunit">
    <text evidence="9">Interacts with the RNAP. Has a higher affinity for the core RNAP than for the holoenzyme. Its ATPase activity is stimulated by binding to RNAP.</text>
</comment>
<dbReference type="SMART" id="SM00490">
    <property type="entry name" value="HELICc"/>
    <property type="match status" value="1"/>
</dbReference>
<dbReference type="EC" id="3.6.4.-" evidence="9"/>
<organism evidence="13 14">
    <name type="scientific">Marinobacter mobilis</name>
    <dbReference type="NCBI Taxonomy" id="488533"/>
    <lineage>
        <taxon>Bacteria</taxon>
        <taxon>Pseudomonadati</taxon>
        <taxon>Pseudomonadota</taxon>
        <taxon>Gammaproteobacteria</taxon>
        <taxon>Pseudomonadales</taxon>
        <taxon>Marinobacteraceae</taxon>
        <taxon>Marinobacter</taxon>
    </lineage>
</organism>
<dbReference type="InterPro" id="IPR027417">
    <property type="entry name" value="P-loop_NTPase"/>
</dbReference>
<dbReference type="Proteomes" id="UP000199675">
    <property type="component" value="Unassembled WGS sequence"/>
</dbReference>
<evidence type="ECO:0000256" key="9">
    <source>
        <dbReference type="HAMAP-Rule" id="MF_01821"/>
    </source>
</evidence>
<dbReference type="PANTHER" id="PTHR45766:SF6">
    <property type="entry name" value="SWI_SNF-RELATED MATRIX-ASSOCIATED ACTIN-DEPENDENT REGULATOR OF CHROMATIN SUBFAMILY A-LIKE PROTEIN 1"/>
    <property type="match status" value="1"/>
</dbReference>
<dbReference type="InterPro" id="IPR000330">
    <property type="entry name" value="SNF2_N"/>
</dbReference>
<keyword evidence="1 9" id="KW-0547">Nucleotide-binding</keyword>
<dbReference type="PROSITE" id="PS51192">
    <property type="entry name" value="HELICASE_ATP_BIND_1"/>
    <property type="match status" value="1"/>
</dbReference>
<dbReference type="Gene3D" id="3.30.360.80">
    <property type="match status" value="1"/>
</dbReference>
<keyword evidence="10" id="KW-0175">Coiled coil</keyword>
<reference evidence="13 14" key="1">
    <citation type="submission" date="2016-10" db="EMBL/GenBank/DDBJ databases">
        <authorList>
            <person name="de Groot N.N."/>
        </authorList>
    </citation>
    <scope>NUCLEOTIDE SEQUENCE [LARGE SCALE GENOMIC DNA]</scope>
    <source>
        <strain evidence="13 14">CGMCC 1.7059</strain>
    </source>
</reference>
<comment type="function">
    <text evidence="9">Transcription regulator that activates transcription by stimulating RNA polymerase (RNAP) recycling in case of stress conditions such as supercoiled DNA or high salt concentrations. Probably acts by releasing the RNAP, when it is trapped or immobilized on tightly supercoiled DNA. Does not activate transcription on linear DNA. Probably not involved in DNA repair.</text>
</comment>
<dbReference type="InterPro" id="IPR057342">
    <property type="entry name" value="DEXDc_RapA"/>
</dbReference>
<dbReference type="Gene3D" id="6.10.140.1500">
    <property type="match status" value="1"/>
</dbReference>